<evidence type="ECO:0000256" key="1">
    <source>
        <dbReference type="ARBA" id="ARBA00004613"/>
    </source>
</evidence>
<gene>
    <name evidence="8" type="ORF">SLEP1_g7317</name>
</gene>
<sequence length="101" mass="10945">MALFTPKVANVALVLILFMVVFQEASVRISGNGCFYANAAHSHNRKALADLKKNKVLNDSLHGSTGAENTQNPVGWELRTVPSGPDPLHQNGRSPKKPRTP</sequence>
<keyword evidence="3" id="KW-0964">Secreted</keyword>
<feature type="compositionally biased region" description="Polar residues" evidence="6">
    <location>
        <begin position="61"/>
        <end position="73"/>
    </location>
</feature>
<comment type="similarity">
    <text evidence="2">Belongs to the CLV3/ESR signal peptide family.</text>
</comment>
<evidence type="ECO:0000256" key="3">
    <source>
        <dbReference type="ARBA" id="ARBA00022525"/>
    </source>
</evidence>
<accession>A0AAV5I3S8</accession>
<name>A0AAV5I3S8_9ROSI</name>
<comment type="caution">
    <text evidence="8">The sequence shown here is derived from an EMBL/GenBank/DDBJ whole genome shotgun (WGS) entry which is preliminary data.</text>
</comment>
<keyword evidence="9" id="KW-1185">Reference proteome</keyword>
<evidence type="ECO:0000256" key="6">
    <source>
        <dbReference type="SAM" id="MobiDB-lite"/>
    </source>
</evidence>
<proteinExistence type="inferred from homology"/>
<dbReference type="InterPro" id="IPR044962">
    <property type="entry name" value="CLV3/ESR"/>
</dbReference>
<evidence type="ECO:0000313" key="9">
    <source>
        <dbReference type="Proteomes" id="UP001054252"/>
    </source>
</evidence>
<keyword evidence="4 7" id="KW-0732">Signal</keyword>
<evidence type="ECO:0000256" key="2">
    <source>
        <dbReference type="ARBA" id="ARBA00005416"/>
    </source>
</evidence>
<evidence type="ECO:0000256" key="7">
    <source>
        <dbReference type="SAM" id="SignalP"/>
    </source>
</evidence>
<feature type="region of interest" description="Disordered" evidence="6">
    <location>
        <begin position="59"/>
        <end position="101"/>
    </location>
</feature>
<evidence type="ECO:0000313" key="8">
    <source>
        <dbReference type="EMBL" id="GKU93750.1"/>
    </source>
</evidence>
<dbReference type="PANTHER" id="PTHR36349">
    <property type="entry name" value="PROTEIN CLAVATA 3"/>
    <property type="match status" value="1"/>
</dbReference>
<feature type="signal peptide" evidence="7">
    <location>
        <begin position="1"/>
        <end position="25"/>
    </location>
</feature>
<protein>
    <submittedName>
        <fullName evidence="8">Uncharacterized protein</fullName>
    </submittedName>
</protein>
<keyword evidence="5" id="KW-0221">Differentiation</keyword>
<evidence type="ECO:0000256" key="5">
    <source>
        <dbReference type="ARBA" id="ARBA00022782"/>
    </source>
</evidence>
<dbReference type="PANTHER" id="PTHR36349:SF2">
    <property type="entry name" value="PROTEIN CLAVATA 3"/>
    <property type="match status" value="1"/>
</dbReference>
<evidence type="ECO:0000256" key="4">
    <source>
        <dbReference type="ARBA" id="ARBA00022729"/>
    </source>
</evidence>
<dbReference type="Proteomes" id="UP001054252">
    <property type="component" value="Unassembled WGS sequence"/>
</dbReference>
<dbReference type="GO" id="GO:0005576">
    <property type="term" value="C:extracellular region"/>
    <property type="evidence" value="ECO:0007669"/>
    <property type="project" value="UniProtKB-SubCell"/>
</dbReference>
<dbReference type="GO" id="GO:0033612">
    <property type="term" value="F:receptor serine/threonine kinase binding"/>
    <property type="evidence" value="ECO:0007669"/>
    <property type="project" value="InterPro"/>
</dbReference>
<reference evidence="8 9" key="1">
    <citation type="journal article" date="2021" name="Commun. Biol.">
        <title>The genome of Shorea leprosula (Dipterocarpaceae) highlights the ecological relevance of drought in aseasonal tropical rainforests.</title>
        <authorList>
            <person name="Ng K.K.S."/>
            <person name="Kobayashi M.J."/>
            <person name="Fawcett J.A."/>
            <person name="Hatakeyama M."/>
            <person name="Paape T."/>
            <person name="Ng C.H."/>
            <person name="Ang C.C."/>
            <person name="Tnah L.H."/>
            <person name="Lee C.T."/>
            <person name="Nishiyama T."/>
            <person name="Sese J."/>
            <person name="O'Brien M.J."/>
            <person name="Copetti D."/>
            <person name="Mohd Noor M.I."/>
            <person name="Ong R.C."/>
            <person name="Putra M."/>
            <person name="Sireger I.Z."/>
            <person name="Indrioko S."/>
            <person name="Kosugi Y."/>
            <person name="Izuno A."/>
            <person name="Isagi Y."/>
            <person name="Lee S.L."/>
            <person name="Shimizu K.K."/>
        </authorList>
    </citation>
    <scope>NUCLEOTIDE SEQUENCE [LARGE SCALE GENOMIC DNA]</scope>
    <source>
        <strain evidence="8">214</strain>
    </source>
</reference>
<organism evidence="8 9">
    <name type="scientific">Rubroshorea leprosula</name>
    <dbReference type="NCBI Taxonomy" id="152421"/>
    <lineage>
        <taxon>Eukaryota</taxon>
        <taxon>Viridiplantae</taxon>
        <taxon>Streptophyta</taxon>
        <taxon>Embryophyta</taxon>
        <taxon>Tracheophyta</taxon>
        <taxon>Spermatophyta</taxon>
        <taxon>Magnoliopsida</taxon>
        <taxon>eudicotyledons</taxon>
        <taxon>Gunneridae</taxon>
        <taxon>Pentapetalae</taxon>
        <taxon>rosids</taxon>
        <taxon>malvids</taxon>
        <taxon>Malvales</taxon>
        <taxon>Dipterocarpaceae</taxon>
        <taxon>Rubroshorea</taxon>
    </lineage>
</organism>
<dbReference type="AlphaFoldDB" id="A0AAV5I3S8"/>
<comment type="subcellular location">
    <subcellularLocation>
        <location evidence="1">Secreted</location>
    </subcellularLocation>
</comment>
<feature type="chain" id="PRO_5043495618" evidence="7">
    <location>
        <begin position="26"/>
        <end position="101"/>
    </location>
</feature>
<dbReference type="GO" id="GO:0030154">
    <property type="term" value="P:cell differentiation"/>
    <property type="evidence" value="ECO:0007669"/>
    <property type="project" value="UniProtKB-KW"/>
</dbReference>
<dbReference type="EMBL" id="BPVZ01000007">
    <property type="protein sequence ID" value="GKU93750.1"/>
    <property type="molecule type" value="Genomic_DNA"/>
</dbReference>